<dbReference type="EMBL" id="PVZC01000002">
    <property type="protein sequence ID" value="PRY00834.1"/>
    <property type="molecule type" value="Genomic_DNA"/>
</dbReference>
<keyword evidence="2" id="KW-0804">Transcription</keyword>
<evidence type="ECO:0000313" key="4">
    <source>
        <dbReference type="EMBL" id="PRY00834.1"/>
    </source>
</evidence>
<keyword evidence="5" id="KW-1185">Reference proteome</keyword>
<evidence type="ECO:0000313" key="5">
    <source>
        <dbReference type="Proteomes" id="UP000237846"/>
    </source>
</evidence>
<reference evidence="4 5" key="1">
    <citation type="submission" date="2018-03" db="EMBL/GenBank/DDBJ databases">
        <title>Genomic Encyclopedia of Archaeal and Bacterial Type Strains, Phase II (KMG-II): from individual species to whole genera.</title>
        <authorList>
            <person name="Goeker M."/>
        </authorList>
    </citation>
    <scope>NUCLEOTIDE SEQUENCE [LARGE SCALE GENOMIC DNA]</scope>
    <source>
        <strain evidence="4 5">DSM 45601</strain>
    </source>
</reference>
<organism evidence="4 5">
    <name type="scientific">Allonocardiopsis opalescens</name>
    <dbReference type="NCBI Taxonomy" id="1144618"/>
    <lineage>
        <taxon>Bacteria</taxon>
        <taxon>Bacillati</taxon>
        <taxon>Actinomycetota</taxon>
        <taxon>Actinomycetes</taxon>
        <taxon>Streptosporangiales</taxon>
        <taxon>Allonocardiopsis</taxon>
    </lineage>
</organism>
<dbReference type="InterPro" id="IPR041916">
    <property type="entry name" value="Anti_sigma_zinc_sf"/>
</dbReference>
<keyword evidence="3" id="KW-1133">Transmembrane helix</keyword>
<dbReference type="OrthoDB" id="5242431at2"/>
<sequence length="231" mass="24363">MSCPHRFDTAAYVLGALDPDDRERFEAHLRTGCAECRAAVGELAPMPGLLAHASADDLLESAPAPPGGLLPSLVDRVRRTRRRSRLRTATAAVAAAACLAAAAFAAGALLRPAPPPATPAPSPSAVAAPAVFEPVGGVDMWGAATLVERPEGTRIELDCVYNSRYDYGDATTGYVLTVVRADGSTERAGSWDARDAEQAEVTLFTRGKPEDVVAMEIRDLDGRLVLRWPSG</sequence>
<keyword evidence="3" id="KW-0812">Transmembrane</keyword>
<feature type="transmembrane region" description="Helical" evidence="3">
    <location>
        <begin position="88"/>
        <end position="110"/>
    </location>
</feature>
<dbReference type="Gene3D" id="1.10.10.1320">
    <property type="entry name" value="Anti-sigma factor, zinc-finger domain"/>
    <property type="match status" value="1"/>
</dbReference>
<dbReference type="AlphaFoldDB" id="A0A2T0QAF8"/>
<gene>
    <name evidence="4" type="ORF">CLV72_102466</name>
</gene>
<evidence type="ECO:0000256" key="3">
    <source>
        <dbReference type="SAM" id="Phobius"/>
    </source>
</evidence>
<keyword evidence="1" id="KW-0805">Transcription regulation</keyword>
<evidence type="ECO:0000256" key="2">
    <source>
        <dbReference type="ARBA" id="ARBA00023163"/>
    </source>
</evidence>
<name>A0A2T0QAF8_9ACTN</name>
<comment type="caution">
    <text evidence="4">The sequence shown here is derived from an EMBL/GenBank/DDBJ whole genome shotgun (WGS) entry which is preliminary data.</text>
</comment>
<dbReference type="RefSeq" id="WP_106242936.1">
    <property type="nucleotide sequence ID" value="NZ_PVZC01000002.1"/>
</dbReference>
<keyword evidence="3" id="KW-0472">Membrane</keyword>
<proteinExistence type="predicted"/>
<evidence type="ECO:0000256" key="1">
    <source>
        <dbReference type="ARBA" id="ARBA00023015"/>
    </source>
</evidence>
<protein>
    <submittedName>
        <fullName evidence="4">Uncharacterized protein</fullName>
    </submittedName>
</protein>
<dbReference type="Proteomes" id="UP000237846">
    <property type="component" value="Unassembled WGS sequence"/>
</dbReference>
<accession>A0A2T0QAF8</accession>